<dbReference type="Proteomes" id="UP000006882">
    <property type="component" value="Chromosome G6"/>
</dbReference>
<evidence type="ECO:0000313" key="1">
    <source>
        <dbReference type="EMBL" id="ONI01655.1"/>
    </source>
</evidence>
<reference evidence="1 2" key="1">
    <citation type="journal article" date="2013" name="Nat. Genet.">
        <title>The high-quality draft genome of peach (Prunus persica) identifies unique patterns of genetic diversity, domestication and genome evolution.</title>
        <authorList>
            <consortium name="International Peach Genome Initiative"/>
            <person name="Verde I."/>
            <person name="Abbott A.G."/>
            <person name="Scalabrin S."/>
            <person name="Jung S."/>
            <person name="Shu S."/>
            <person name="Marroni F."/>
            <person name="Zhebentyayeva T."/>
            <person name="Dettori M.T."/>
            <person name="Grimwood J."/>
            <person name="Cattonaro F."/>
            <person name="Zuccolo A."/>
            <person name="Rossini L."/>
            <person name="Jenkins J."/>
            <person name="Vendramin E."/>
            <person name="Meisel L.A."/>
            <person name="Decroocq V."/>
            <person name="Sosinski B."/>
            <person name="Prochnik S."/>
            <person name="Mitros T."/>
            <person name="Policriti A."/>
            <person name="Cipriani G."/>
            <person name="Dondini L."/>
            <person name="Ficklin S."/>
            <person name="Goodstein D.M."/>
            <person name="Xuan P."/>
            <person name="Del Fabbro C."/>
            <person name="Aramini V."/>
            <person name="Copetti D."/>
            <person name="Gonzalez S."/>
            <person name="Horner D.S."/>
            <person name="Falchi R."/>
            <person name="Lucas S."/>
            <person name="Mica E."/>
            <person name="Maldonado J."/>
            <person name="Lazzari B."/>
            <person name="Bielenberg D."/>
            <person name="Pirona R."/>
            <person name="Miculan M."/>
            <person name="Barakat A."/>
            <person name="Testolin R."/>
            <person name="Stella A."/>
            <person name="Tartarini S."/>
            <person name="Tonutti P."/>
            <person name="Arus P."/>
            <person name="Orellana A."/>
            <person name="Wells C."/>
            <person name="Main D."/>
            <person name="Vizzotto G."/>
            <person name="Silva H."/>
            <person name="Salamini F."/>
            <person name="Schmutz J."/>
            <person name="Morgante M."/>
            <person name="Rokhsar D.S."/>
        </authorList>
    </citation>
    <scope>NUCLEOTIDE SEQUENCE [LARGE SCALE GENOMIC DNA]</scope>
    <source>
        <strain evidence="2">cv. Nemared</strain>
    </source>
</reference>
<organism evidence="1 2">
    <name type="scientific">Prunus persica</name>
    <name type="common">Peach</name>
    <name type="synonym">Amygdalus persica</name>
    <dbReference type="NCBI Taxonomy" id="3760"/>
    <lineage>
        <taxon>Eukaryota</taxon>
        <taxon>Viridiplantae</taxon>
        <taxon>Streptophyta</taxon>
        <taxon>Embryophyta</taxon>
        <taxon>Tracheophyta</taxon>
        <taxon>Spermatophyta</taxon>
        <taxon>Magnoliopsida</taxon>
        <taxon>eudicotyledons</taxon>
        <taxon>Gunneridae</taxon>
        <taxon>Pentapetalae</taxon>
        <taxon>rosids</taxon>
        <taxon>fabids</taxon>
        <taxon>Rosales</taxon>
        <taxon>Rosaceae</taxon>
        <taxon>Amygdaloideae</taxon>
        <taxon>Amygdaleae</taxon>
        <taxon>Prunus</taxon>
    </lineage>
</organism>
<dbReference type="AlphaFoldDB" id="A0A251NTJ2"/>
<dbReference type="EMBL" id="CM007656">
    <property type="protein sequence ID" value="ONI01655.1"/>
    <property type="molecule type" value="Genomic_DNA"/>
</dbReference>
<sequence length="53" mass="6409">MSKRGVNKDIADRFKPWNKVLCLRHIREMCDRSKQVIPGLLRRIRTMEEELQL</sequence>
<accession>A0A251NTJ2</accession>
<name>A0A251NTJ2_PRUPE</name>
<evidence type="ECO:0000313" key="2">
    <source>
        <dbReference type="Proteomes" id="UP000006882"/>
    </source>
</evidence>
<protein>
    <submittedName>
        <fullName evidence="1">Uncharacterized protein</fullName>
    </submittedName>
</protein>
<gene>
    <name evidence="1" type="ORF">PRUPE_6G151300</name>
</gene>
<keyword evidence="2" id="KW-1185">Reference proteome</keyword>
<proteinExistence type="predicted"/>
<dbReference type="Gramene" id="ONI01655">
    <property type="protein sequence ID" value="ONI01655"/>
    <property type="gene ID" value="PRUPE_6G151300"/>
</dbReference>